<dbReference type="PANTHER" id="PTHR12686">
    <property type="entry name" value="3'-5' EXORIBONUCLEASE CSL4-RELATED"/>
    <property type="match status" value="1"/>
</dbReference>
<sequence>MAVTASTTTPVCVGDRLGASDAYEAGEGVYVRDGFLFAGVVGHQRIETPPPPLEGGGGKPVLHVATRGTQPLVPKPGDVVTVKISRVTQTTALALIVCVGRQALSTEFKGAIRQQDVRATEIDRVILYDCFRPGDIVRAEVLSLGDARSYYLSTAKNDLGVVYARSAAAGAPLVPTGWVTMQCPETQTVEKRKVAKVGGGWDNVPPVK</sequence>
<evidence type="ECO:0000256" key="2">
    <source>
        <dbReference type="ARBA" id="ARBA00022490"/>
    </source>
</evidence>
<proteinExistence type="predicted"/>
<feature type="domain" description="S1 motif" evidence="4">
    <location>
        <begin position="77"/>
        <end position="156"/>
    </location>
</feature>
<evidence type="ECO:0000259" key="4">
    <source>
        <dbReference type="PROSITE" id="PS50126"/>
    </source>
</evidence>
<dbReference type="PANTHER" id="PTHR12686:SF8">
    <property type="entry name" value="EXOSOME COMPLEX COMPONENT CSL4"/>
    <property type="match status" value="1"/>
</dbReference>
<evidence type="ECO:0000313" key="6">
    <source>
        <dbReference type="Proteomes" id="UP000747399"/>
    </source>
</evidence>
<dbReference type="GO" id="GO:0006396">
    <property type="term" value="P:RNA processing"/>
    <property type="evidence" value="ECO:0007669"/>
    <property type="project" value="InterPro"/>
</dbReference>
<dbReference type="InterPro" id="IPR012340">
    <property type="entry name" value="NA-bd_OB-fold"/>
</dbReference>
<dbReference type="EMBL" id="BNCO01000048">
    <property type="protein sequence ID" value="GIL61892.1"/>
    <property type="molecule type" value="Genomic_DNA"/>
</dbReference>
<dbReference type="FunFam" id="2.40.50.140:FF:000198">
    <property type="entry name" value="Exosome complex component CSL4"/>
    <property type="match status" value="1"/>
</dbReference>
<dbReference type="GO" id="GO:0003723">
    <property type="term" value="F:RNA binding"/>
    <property type="evidence" value="ECO:0007669"/>
    <property type="project" value="InterPro"/>
</dbReference>
<dbReference type="SUPFAM" id="SSF110324">
    <property type="entry name" value="Ribosomal L27 protein-like"/>
    <property type="match status" value="1"/>
</dbReference>
<protein>
    <recommendedName>
        <fullName evidence="4">S1 motif domain-containing protein</fullName>
    </recommendedName>
</protein>
<gene>
    <name evidence="5" type="ORF">Vafri_16251</name>
</gene>
<accession>A0A8J4F8R7</accession>
<comment type="caution">
    <text evidence="5">The sequence shown here is derived from an EMBL/GenBank/DDBJ whole genome shotgun (WGS) entry which is preliminary data.</text>
</comment>
<dbReference type="GO" id="GO:0005730">
    <property type="term" value="C:nucleolus"/>
    <property type="evidence" value="ECO:0007669"/>
    <property type="project" value="UniProtKB-SubCell"/>
</dbReference>
<keyword evidence="2" id="KW-0963">Cytoplasm</keyword>
<keyword evidence="3" id="KW-0271">Exosome</keyword>
<dbReference type="SUPFAM" id="SSF50249">
    <property type="entry name" value="Nucleic acid-binding proteins"/>
    <property type="match status" value="1"/>
</dbReference>
<dbReference type="PROSITE" id="PS50126">
    <property type="entry name" value="S1"/>
    <property type="match status" value="1"/>
</dbReference>
<dbReference type="InterPro" id="IPR003029">
    <property type="entry name" value="S1_domain"/>
</dbReference>
<organism evidence="5 6">
    <name type="scientific">Volvox africanus</name>
    <dbReference type="NCBI Taxonomy" id="51714"/>
    <lineage>
        <taxon>Eukaryota</taxon>
        <taxon>Viridiplantae</taxon>
        <taxon>Chlorophyta</taxon>
        <taxon>core chlorophytes</taxon>
        <taxon>Chlorophyceae</taxon>
        <taxon>CS clade</taxon>
        <taxon>Chlamydomonadales</taxon>
        <taxon>Volvocaceae</taxon>
        <taxon>Volvox</taxon>
    </lineage>
</organism>
<dbReference type="AlphaFoldDB" id="A0A8J4F8R7"/>
<evidence type="ECO:0000256" key="1">
    <source>
        <dbReference type="ARBA" id="ARBA00004604"/>
    </source>
</evidence>
<dbReference type="Pfam" id="PF14382">
    <property type="entry name" value="ECR1_N"/>
    <property type="match status" value="1"/>
</dbReference>
<dbReference type="Proteomes" id="UP000747399">
    <property type="component" value="Unassembled WGS sequence"/>
</dbReference>
<evidence type="ECO:0000313" key="5">
    <source>
        <dbReference type="EMBL" id="GIL61892.1"/>
    </source>
</evidence>
<dbReference type="GO" id="GO:0005737">
    <property type="term" value="C:cytoplasm"/>
    <property type="evidence" value="ECO:0007669"/>
    <property type="project" value="TreeGrafter"/>
</dbReference>
<dbReference type="GO" id="GO:0000176">
    <property type="term" value="C:nuclear exosome (RNase complex)"/>
    <property type="evidence" value="ECO:0007669"/>
    <property type="project" value="TreeGrafter"/>
</dbReference>
<dbReference type="InterPro" id="IPR039771">
    <property type="entry name" value="Csl4"/>
</dbReference>
<evidence type="ECO:0000256" key="3">
    <source>
        <dbReference type="ARBA" id="ARBA00022835"/>
    </source>
</evidence>
<keyword evidence="6" id="KW-1185">Reference proteome</keyword>
<dbReference type="InterPro" id="IPR025721">
    <property type="entry name" value="Exosome_cplx_N_dom"/>
</dbReference>
<dbReference type="Gene3D" id="2.40.50.140">
    <property type="entry name" value="Nucleic acid-binding proteins"/>
    <property type="match status" value="1"/>
</dbReference>
<comment type="subcellular location">
    <subcellularLocation>
        <location evidence="1">Nucleus</location>
        <location evidence="1">Nucleolus</location>
    </subcellularLocation>
</comment>
<dbReference type="Pfam" id="PF10447">
    <property type="entry name" value="EXOSC1"/>
    <property type="match status" value="1"/>
</dbReference>
<dbReference type="InterPro" id="IPR019495">
    <property type="entry name" value="EXOSC1_C"/>
</dbReference>
<name>A0A8J4F8R7_9CHLO</name>
<reference evidence="5" key="1">
    <citation type="journal article" date="2021" name="Proc. Natl. Acad. Sci. U.S.A.">
        <title>Three genomes in the algal genus Volvox reveal the fate of a haploid sex-determining region after a transition to homothallism.</title>
        <authorList>
            <person name="Yamamoto K."/>
            <person name="Hamaji T."/>
            <person name="Kawai-Toyooka H."/>
            <person name="Matsuzaki R."/>
            <person name="Takahashi F."/>
            <person name="Nishimura Y."/>
            <person name="Kawachi M."/>
            <person name="Noguchi H."/>
            <person name="Minakuchi Y."/>
            <person name="Umen J.G."/>
            <person name="Toyoda A."/>
            <person name="Nozaki H."/>
        </authorList>
    </citation>
    <scope>NUCLEOTIDE SEQUENCE</scope>
    <source>
        <strain evidence="5">NIES-3780</strain>
    </source>
</reference>
<dbReference type="Gene3D" id="2.40.50.100">
    <property type="match status" value="1"/>
</dbReference>